<organism evidence="1 2">
    <name type="scientific">Nicotiana tabacum</name>
    <name type="common">Common tobacco</name>
    <dbReference type="NCBI Taxonomy" id="4097"/>
    <lineage>
        <taxon>Eukaryota</taxon>
        <taxon>Viridiplantae</taxon>
        <taxon>Streptophyta</taxon>
        <taxon>Embryophyta</taxon>
        <taxon>Tracheophyta</taxon>
        <taxon>Spermatophyta</taxon>
        <taxon>Magnoliopsida</taxon>
        <taxon>eudicotyledons</taxon>
        <taxon>Gunneridae</taxon>
        <taxon>Pentapetalae</taxon>
        <taxon>asterids</taxon>
        <taxon>lamiids</taxon>
        <taxon>Solanales</taxon>
        <taxon>Solanaceae</taxon>
        <taxon>Nicotianoideae</taxon>
        <taxon>Nicotianeae</taxon>
        <taxon>Nicotiana</taxon>
    </lineage>
</organism>
<gene>
    <name evidence="2" type="primary">LOC142163461</name>
</gene>
<accession>A0AC58RVT2</accession>
<protein>
    <submittedName>
        <fullName evidence="2">Uncharacterized protein LOC142163461</fullName>
    </submittedName>
</protein>
<evidence type="ECO:0000313" key="2">
    <source>
        <dbReference type="RefSeq" id="XP_075076849.1"/>
    </source>
</evidence>
<evidence type="ECO:0000313" key="1">
    <source>
        <dbReference type="Proteomes" id="UP000790787"/>
    </source>
</evidence>
<name>A0AC58RVT2_TOBAC</name>
<dbReference type="Proteomes" id="UP000790787">
    <property type="component" value="Chromosome 8"/>
</dbReference>
<sequence length="139" mass="16321">MTVNCIREAAREVLRVSKGFSCGHKGDWWWNEEVRGKSKAKKAAYLKLVESINEVENRTNQEWYKKSKKEAKLVVTTAKTTTFSHLYKDLNDKGGDKKLYKLAKVRERKAHDLDQVRCIKDEEGRVLLEEAQIKRRWHS</sequence>
<reference evidence="2" key="2">
    <citation type="submission" date="2025-08" db="UniProtKB">
        <authorList>
            <consortium name="RefSeq"/>
        </authorList>
    </citation>
    <scope>IDENTIFICATION</scope>
    <source>
        <tissue evidence="2">Leaf</tissue>
    </source>
</reference>
<keyword evidence="1" id="KW-1185">Reference proteome</keyword>
<dbReference type="RefSeq" id="XP_075076849.1">
    <property type="nucleotide sequence ID" value="XM_075220748.1"/>
</dbReference>
<proteinExistence type="predicted"/>
<reference evidence="1" key="1">
    <citation type="journal article" date="2014" name="Nat. Commun.">
        <title>The tobacco genome sequence and its comparison with those of tomato and potato.</title>
        <authorList>
            <person name="Sierro N."/>
            <person name="Battey J.N."/>
            <person name="Ouadi S."/>
            <person name="Bakaher N."/>
            <person name="Bovet L."/>
            <person name="Willig A."/>
            <person name="Goepfert S."/>
            <person name="Peitsch M.C."/>
            <person name="Ivanov N.V."/>
        </authorList>
    </citation>
    <scope>NUCLEOTIDE SEQUENCE [LARGE SCALE GENOMIC DNA]</scope>
</reference>